<keyword evidence="3" id="KW-1185">Reference proteome</keyword>
<name>A0A183C7R6_GLOPA</name>
<reference evidence="3" key="1">
    <citation type="submission" date="2014-05" db="EMBL/GenBank/DDBJ databases">
        <title>The genome and life-stage specific transcriptomes of Globodera pallida elucidate key aspects of plant parasitism by a cyst nematode.</title>
        <authorList>
            <person name="Cotton J.A."/>
            <person name="Lilley C.J."/>
            <person name="Jones L.M."/>
            <person name="Kikuchi T."/>
            <person name="Reid A.J."/>
            <person name="Thorpe P."/>
            <person name="Tsai I.J."/>
            <person name="Beasley H."/>
            <person name="Blok V."/>
            <person name="Cock P.J.A."/>
            <person name="Van den Akker S.E."/>
            <person name="Holroyd N."/>
            <person name="Hunt M."/>
            <person name="Mantelin S."/>
            <person name="Naghra H."/>
            <person name="Pain A."/>
            <person name="Palomares-Rius J.E."/>
            <person name="Zarowiecki M."/>
            <person name="Berriman M."/>
            <person name="Jones J.T."/>
            <person name="Urwin P.E."/>
        </authorList>
    </citation>
    <scope>NUCLEOTIDE SEQUENCE [LARGE SCALE GENOMIC DNA]</scope>
    <source>
        <strain evidence="3">Lindley</strain>
    </source>
</reference>
<keyword evidence="2" id="KW-0732">Signal</keyword>
<feature type="signal peptide" evidence="2">
    <location>
        <begin position="1"/>
        <end position="24"/>
    </location>
</feature>
<reference evidence="4" key="2">
    <citation type="submission" date="2016-06" db="UniProtKB">
        <authorList>
            <consortium name="WormBaseParasite"/>
        </authorList>
    </citation>
    <scope>IDENTIFICATION</scope>
</reference>
<evidence type="ECO:0000256" key="2">
    <source>
        <dbReference type="SAM" id="SignalP"/>
    </source>
</evidence>
<dbReference type="Proteomes" id="UP000050741">
    <property type="component" value="Unassembled WGS sequence"/>
</dbReference>
<evidence type="ECO:0000313" key="3">
    <source>
        <dbReference type="Proteomes" id="UP000050741"/>
    </source>
</evidence>
<dbReference type="WBParaSite" id="GPLIN_000891200">
    <property type="protein sequence ID" value="GPLIN_000891200"/>
    <property type="gene ID" value="GPLIN_000891200"/>
</dbReference>
<sequence length="86" mass="9958">MFQMRFLVFLLLICLGAIVSWNDAAIMLTERRAEAVQPIRARRDYDDCPNSQHWECLSTNPDGTCDASKEKQPPKAESVIRWHRIP</sequence>
<feature type="compositionally biased region" description="Basic and acidic residues" evidence="1">
    <location>
        <begin position="67"/>
        <end position="80"/>
    </location>
</feature>
<feature type="chain" id="PRO_5008147216" evidence="2">
    <location>
        <begin position="25"/>
        <end position="86"/>
    </location>
</feature>
<evidence type="ECO:0000256" key="1">
    <source>
        <dbReference type="SAM" id="MobiDB-lite"/>
    </source>
</evidence>
<dbReference type="AlphaFoldDB" id="A0A183C7R6"/>
<evidence type="ECO:0000313" key="4">
    <source>
        <dbReference type="WBParaSite" id="GPLIN_000891200"/>
    </source>
</evidence>
<accession>A0A183C7R6</accession>
<feature type="region of interest" description="Disordered" evidence="1">
    <location>
        <begin position="64"/>
        <end position="86"/>
    </location>
</feature>
<organism evidence="3 4">
    <name type="scientific">Globodera pallida</name>
    <name type="common">Potato cyst nematode worm</name>
    <name type="synonym">Heterodera pallida</name>
    <dbReference type="NCBI Taxonomy" id="36090"/>
    <lineage>
        <taxon>Eukaryota</taxon>
        <taxon>Metazoa</taxon>
        <taxon>Ecdysozoa</taxon>
        <taxon>Nematoda</taxon>
        <taxon>Chromadorea</taxon>
        <taxon>Rhabditida</taxon>
        <taxon>Tylenchina</taxon>
        <taxon>Tylenchomorpha</taxon>
        <taxon>Tylenchoidea</taxon>
        <taxon>Heteroderidae</taxon>
        <taxon>Heteroderinae</taxon>
        <taxon>Globodera</taxon>
    </lineage>
</organism>
<proteinExistence type="predicted"/>
<protein>
    <submittedName>
        <fullName evidence="4">Secreted protein</fullName>
    </submittedName>
</protein>